<dbReference type="OrthoDB" id="514207at2"/>
<protein>
    <recommendedName>
        <fullName evidence="1">G domain-containing protein</fullName>
    </recommendedName>
</protein>
<dbReference type="Gene3D" id="3.40.50.300">
    <property type="entry name" value="P-loop containing nucleotide triphosphate hydrolases"/>
    <property type="match status" value="1"/>
</dbReference>
<name>C7PYC8_CATAD</name>
<keyword evidence="3" id="KW-1185">Reference proteome</keyword>
<evidence type="ECO:0000313" key="2">
    <source>
        <dbReference type="EMBL" id="ACU75418.1"/>
    </source>
</evidence>
<dbReference type="InterPro" id="IPR027417">
    <property type="entry name" value="P-loop_NTPase"/>
</dbReference>
<dbReference type="InParanoid" id="C7PYC8"/>
<dbReference type="SUPFAM" id="SSF52540">
    <property type="entry name" value="P-loop containing nucleoside triphosphate hydrolases"/>
    <property type="match status" value="1"/>
</dbReference>
<organism evidence="2 3">
    <name type="scientific">Catenulispora acidiphila (strain DSM 44928 / JCM 14897 / NBRC 102108 / NRRL B-24433 / ID139908)</name>
    <dbReference type="NCBI Taxonomy" id="479433"/>
    <lineage>
        <taxon>Bacteria</taxon>
        <taxon>Bacillati</taxon>
        <taxon>Actinomycetota</taxon>
        <taxon>Actinomycetes</taxon>
        <taxon>Catenulisporales</taxon>
        <taxon>Catenulisporaceae</taxon>
        <taxon>Catenulispora</taxon>
    </lineage>
</organism>
<dbReference type="HOGENOM" id="CLU_474656_0_0_11"/>
<dbReference type="RefSeq" id="WP_015795147.1">
    <property type="nucleotide sequence ID" value="NC_013131.1"/>
</dbReference>
<dbReference type="KEGG" id="cai:Caci_6572"/>
<dbReference type="InterPro" id="IPR006073">
    <property type="entry name" value="GTP-bd"/>
</dbReference>
<dbReference type="STRING" id="479433.Caci_6572"/>
<dbReference type="eggNOG" id="COG3596">
    <property type="taxonomic scope" value="Bacteria"/>
</dbReference>
<dbReference type="Proteomes" id="UP000000851">
    <property type="component" value="Chromosome"/>
</dbReference>
<feature type="domain" description="G" evidence="1">
    <location>
        <begin position="56"/>
        <end position="126"/>
    </location>
</feature>
<dbReference type="Pfam" id="PF01926">
    <property type="entry name" value="MMR_HSR1"/>
    <property type="match status" value="1"/>
</dbReference>
<evidence type="ECO:0000313" key="3">
    <source>
        <dbReference type="Proteomes" id="UP000000851"/>
    </source>
</evidence>
<accession>C7PYC8</accession>
<sequence length="574" mass="64504">MADDNSSTLAILTAIFHDQPELLRAVKLGDLHSSQLLEEVRTQNKLFGGPVRQFAVGRTGAGKTTLGNLLFGAEAMKVTGYNDCTDYIGRVRLKSDMSYFDTPGAGGDDEYENYARMALGLPQLSVPEVTEFRLLDFTNATLDARQRVENVTQTVITADDYEKGFAKKYPPDVLMYVVSPHVQFVRTDREYLQDMLKRYGDRVVIALNRWDGMTAENHVENVRRQIDTVYRHVSPDGSLRPRYAEFNARTGSGMDELTRHICEVIDPAKLGRMQAVLDGSLKDQARKERARHYHRTLDRIAARLALHTVDHQTAGLDLITLAADGVAQYGVLTFEAENEAQEVRDELARHVADEAERVRRERTEDIVTQQVKTGTRDIITQEPVYDIEEKIEYETHRISEQISESTGVGLWKSMAIQTGAAVDRAANWLQGGTQKEREAIKHQARKDQVKITTHMVEKDIQVPVKRYEQKIASYQDKVIATVTEVVGMTDTVVGTRALQGAVPLIELLLSIGHGVERFCVATGERKPIDDYVAAARDQIALELDRVRRQLDQLIERGAPAEQQIADLLDSLFAK</sequence>
<dbReference type="GO" id="GO:0005525">
    <property type="term" value="F:GTP binding"/>
    <property type="evidence" value="ECO:0007669"/>
    <property type="project" value="InterPro"/>
</dbReference>
<reference evidence="2 3" key="1">
    <citation type="journal article" date="2009" name="Stand. Genomic Sci.">
        <title>Complete genome sequence of Catenulispora acidiphila type strain (ID 139908).</title>
        <authorList>
            <person name="Copeland A."/>
            <person name="Lapidus A."/>
            <person name="Glavina Del Rio T."/>
            <person name="Nolan M."/>
            <person name="Lucas S."/>
            <person name="Chen F."/>
            <person name="Tice H."/>
            <person name="Cheng J.F."/>
            <person name="Bruce D."/>
            <person name="Goodwin L."/>
            <person name="Pitluck S."/>
            <person name="Mikhailova N."/>
            <person name="Pati A."/>
            <person name="Ivanova N."/>
            <person name="Mavromatis K."/>
            <person name="Chen A."/>
            <person name="Palaniappan K."/>
            <person name="Chain P."/>
            <person name="Land M."/>
            <person name="Hauser L."/>
            <person name="Chang Y.J."/>
            <person name="Jeffries C.D."/>
            <person name="Chertkov O."/>
            <person name="Brettin T."/>
            <person name="Detter J.C."/>
            <person name="Han C."/>
            <person name="Ali Z."/>
            <person name="Tindall B.J."/>
            <person name="Goker M."/>
            <person name="Bristow J."/>
            <person name="Eisen J.A."/>
            <person name="Markowitz V."/>
            <person name="Hugenholtz P."/>
            <person name="Kyrpides N.C."/>
            <person name="Klenk H.P."/>
        </authorList>
    </citation>
    <scope>NUCLEOTIDE SEQUENCE [LARGE SCALE GENOMIC DNA]</scope>
    <source>
        <strain evidence="3">DSM 44928 / JCM 14897 / NBRC 102108 / NRRL B-24433 / ID139908</strain>
    </source>
</reference>
<dbReference type="EMBL" id="CP001700">
    <property type="protein sequence ID" value="ACU75418.1"/>
    <property type="molecule type" value="Genomic_DNA"/>
</dbReference>
<gene>
    <name evidence="2" type="ordered locus">Caci_6572</name>
</gene>
<proteinExistence type="predicted"/>
<dbReference type="AlphaFoldDB" id="C7PYC8"/>
<evidence type="ECO:0000259" key="1">
    <source>
        <dbReference type="Pfam" id="PF01926"/>
    </source>
</evidence>